<organism evidence="3 4">
    <name type="scientific">Endozoicomonas euniceicola</name>
    <dbReference type="NCBI Taxonomy" id="1234143"/>
    <lineage>
        <taxon>Bacteria</taxon>
        <taxon>Pseudomonadati</taxon>
        <taxon>Pseudomonadota</taxon>
        <taxon>Gammaproteobacteria</taxon>
        <taxon>Oceanospirillales</taxon>
        <taxon>Endozoicomonadaceae</taxon>
        <taxon>Endozoicomonas</taxon>
    </lineage>
</organism>
<name>A0ABY6GRY8_9GAMM</name>
<reference evidence="3" key="1">
    <citation type="submission" date="2022-10" db="EMBL/GenBank/DDBJ databases">
        <title>Completed Genome Sequence of two octocoral isolated bacterium, Endozoicomonas euniceicola EF212T and Endozoicomonas gorgoniicola PS125T.</title>
        <authorList>
            <person name="Chiou Y.-J."/>
            <person name="Chen Y.-H."/>
        </authorList>
    </citation>
    <scope>NUCLEOTIDE SEQUENCE</scope>
    <source>
        <strain evidence="3">EF212</strain>
    </source>
</reference>
<dbReference type="Gene3D" id="1.25.40.20">
    <property type="entry name" value="Ankyrin repeat-containing domain"/>
    <property type="match status" value="2"/>
</dbReference>
<dbReference type="SMART" id="SM00248">
    <property type="entry name" value="ANK"/>
    <property type="match status" value="6"/>
</dbReference>
<dbReference type="InterPro" id="IPR036770">
    <property type="entry name" value="Ankyrin_rpt-contain_sf"/>
</dbReference>
<dbReference type="RefSeq" id="WP_262597576.1">
    <property type="nucleotide sequence ID" value="NZ_CP103300.1"/>
</dbReference>
<keyword evidence="1" id="KW-0677">Repeat</keyword>
<evidence type="ECO:0000256" key="1">
    <source>
        <dbReference type="ARBA" id="ARBA00022737"/>
    </source>
</evidence>
<evidence type="ECO:0000313" key="3">
    <source>
        <dbReference type="EMBL" id="UYM15517.1"/>
    </source>
</evidence>
<dbReference type="PANTHER" id="PTHR24198:SF165">
    <property type="entry name" value="ANKYRIN REPEAT-CONTAINING PROTEIN-RELATED"/>
    <property type="match status" value="1"/>
</dbReference>
<accession>A0ABY6GRY8</accession>
<dbReference type="PANTHER" id="PTHR24198">
    <property type="entry name" value="ANKYRIN REPEAT AND PROTEIN KINASE DOMAIN-CONTAINING PROTEIN"/>
    <property type="match status" value="1"/>
</dbReference>
<protein>
    <recommendedName>
        <fullName evidence="5">Ankyrin repeat protein</fullName>
    </recommendedName>
</protein>
<dbReference type="InterPro" id="IPR002110">
    <property type="entry name" value="Ankyrin_rpt"/>
</dbReference>
<keyword evidence="4" id="KW-1185">Reference proteome</keyword>
<dbReference type="SUPFAM" id="SSF48403">
    <property type="entry name" value="Ankyrin repeat"/>
    <property type="match status" value="1"/>
</dbReference>
<proteinExistence type="predicted"/>
<keyword evidence="2" id="KW-0040">ANK repeat</keyword>
<dbReference type="EMBL" id="CP103300">
    <property type="protein sequence ID" value="UYM15517.1"/>
    <property type="molecule type" value="Genomic_DNA"/>
</dbReference>
<dbReference type="Proteomes" id="UP001163255">
    <property type="component" value="Chromosome"/>
</dbReference>
<evidence type="ECO:0008006" key="5">
    <source>
        <dbReference type="Google" id="ProtNLM"/>
    </source>
</evidence>
<gene>
    <name evidence="3" type="ORF">NX720_22145</name>
</gene>
<evidence type="ECO:0000256" key="2">
    <source>
        <dbReference type="ARBA" id="ARBA00023043"/>
    </source>
</evidence>
<evidence type="ECO:0000313" key="4">
    <source>
        <dbReference type="Proteomes" id="UP001163255"/>
    </source>
</evidence>
<sequence>MMSKPLGSRALYLLLMLCCVTGTDVVYGNHIPAANQVLYRPAKPHCKIPDIDTAENLRVAARYIRSGGLDKVREVIEQGLPVNAVFEDQFGILGQTYTAQVGLLDMAVMFKKQDILDLLLKYGANPEGCGTHELDPSFLAIINNDFKSLNKLTEAGARPDQWIGPEPLQQTALHYLVNHPDACASEPVSREVAGSMQALLTHGANVNALNALGETPLIQSVQNCQYNSAYTLTTLLLITHAADPFVHSGKGHNIFHKMVSHGNLSRNRDLWLLLASYVWAGGDRMMKLASDYPELRTRLDAIQADISSPEGVLDWFWKRTYSYGTLQDHVSGMVDIFNDQRLIRRDPNKVRSLVTCRKGFKCFTPLHYAGQTLLTPLAMEWLNWLGSDFSELSDEGDTVLHYAIKHHQADSLDILAPYFIDPMQRNSEGMTSFDVTLAFTHDEDRQAVFGSLCRMPSNSDEPEVCGAYFDQFNARCAQLMAPENITFSADPERQQRYLSSFAVKSCLGSGDQPLSSRQKLEILTETPDTTYQRINAHVTARLKPEYLDRRVDWHSPASLHLQQLQSFAQLKHYLMYDRSPEKGHIQTWLVQRDDPALFMYTLTMGMKPAIVDSPCDLPEQLAYLCQSPIAAINNTNFRTYSALLSLYGYYDFSALPAQNQYKDSWLYRAVHSREKVWVEQLLSTGANPNAFISRDQLRYLPKNIREQLTSMSSCGLLADALRLEKDQTEATMSRLLLLYGASVDPVIPRGCSSTVTDLQTPPLGWAGRIKDQEVSKLLNYFDPAEVSRRAWSNKPANEWYTNQQTATNALSLTSEQYSLIPGNEVQTPLCTCLGLQKIVKENQPLAASENPSFAPYCQQLTGELPEEVKQSICSPAVFH</sequence>